<gene>
    <name evidence="1" type="ORF">J4Q44_G00195640</name>
</gene>
<dbReference type="Proteomes" id="UP001356427">
    <property type="component" value="Unassembled WGS sequence"/>
</dbReference>
<reference evidence="1 2" key="1">
    <citation type="submission" date="2021-04" db="EMBL/GenBank/DDBJ databases">
        <authorList>
            <person name="De Guttry C."/>
            <person name="Zahm M."/>
            <person name="Klopp C."/>
            <person name="Cabau C."/>
            <person name="Louis A."/>
            <person name="Berthelot C."/>
            <person name="Parey E."/>
            <person name="Roest Crollius H."/>
            <person name="Montfort J."/>
            <person name="Robinson-Rechavi M."/>
            <person name="Bucao C."/>
            <person name="Bouchez O."/>
            <person name="Gislard M."/>
            <person name="Lluch J."/>
            <person name="Milhes M."/>
            <person name="Lampietro C."/>
            <person name="Lopez Roques C."/>
            <person name="Donnadieu C."/>
            <person name="Braasch I."/>
            <person name="Desvignes T."/>
            <person name="Postlethwait J."/>
            <person name="Bobe J."/>
            <person name="Wedekind C."/>
            <person name="Guiguen Y."/>
        </authorList>
    </citation>
    <scope>NUCLEOTIDE SEQUENCE [LARGE SCALE GENOMIC DNA]</scope>
    <source>
        <strain evidence="1">Cs_M1</strain>
        <tissue evidence="1">Blood</tissue>
    </source>
</reference>
<organism evidence="1 2">
    <name type="scientific">Coregonus suidteri</name>
    <dbReference type="NCBI Taxonomy" id="861788"/>
    <lineage>
        <taxon>Eukaryota</taxon>
        <taxon>Metazoa</taxon>
        <taxon>Chordata</taxon>
        <taxon>Craniata</taxon>
        <taxon>Vertebrata</taxon>
        <taxon>Euteleostomi</taxon>
        <taxon>Actinopterygii</taxon>
        <taxon>Neopterygii</taxon>
        <taxon>Teleostei</taxon>
        <taxon>Protacanthopterygii</taxon>
        <taxon>Salmoniformes</taxon>
        <taxon>Salmonidae</taxon>
        <taxon>Coregoninae</taxon>
        <taxon>Coregonus</taxon>
    </lineage>
</organism>
<dbReference type="AlphaFoldDB" id="A0AAN8LFK7"/>
<evidence type="ECO:0000313" key="2">
    <source>
        <dbReference type="Proteomes" id="UP001356427"/>
    </source>
</evidence>
<comment type="caution">
    <text evidence="1">The sequence shown here is derived from an EMBL/GenBank/DDBJ whole genome shotgun (WGS) entry which is preliminary data.</text>
</comment>
<protein>
    <submittedName>
        <fullName evidence="1">Uncharacterized protein</fullName>
    </submittedName>
</protein>
<proteinExistence type="predicted"/>
<accession>A0AAN8LFK7</accession>
<name>A0AAN8LFK7_9TELE</name>
<dbReference type="EMBL" id="JAGTTL010000017">
    <property type="protein sequence ID" value="KAK6309683.1"/>
    <property type="molecule type" value="Genomic_DNA"/>
</dbReference>
<sequence>MPSVPSSTDTVRPVSSVCPHAAMLHNDDTNANGEAGILNGGSKVNGEAMLNDPKFSMNGSAQVNGDEVEKDLENAAAGTEERQWIRPDLPSRCTWKLGVSSAESPHCHPKR</sequence>
<keyword evidence="2" id="KW-1185">Reference proteome</keyword>
<evidence type="ECO:0000313" key="1">
    <source>
        <dbReference type="EMBL" id="KAK6309683.1"/>
    </source>
</evidence>